<comment type="caution">
    <text evidence="1">The sequence shown here is derived from an EMBL/GenBank/DDBJ whole genome shotgun (WGS) entry which is preliminary data.</text>
</comment>
<reference evidence="1" key="1">
    <citation type="submission" date="2021-01" db="EMBL/GenBank/DDBJ databases">
        <authorList>
            <person name="Kaushik A."/>
        </authorList>
    </citation>
    <scope>NUCLEOTIDE SEQUENCE</scope>
    <source>
        <strain evidence="1">Type strain: AG8-Rh-89/</strain>
    </source>
</reference>
<sequence length="427" mass="49151">MQDHSEWGPSLNDYSDTFERRIQQSFAEYAKRQDILVSTGAKWVPLSTLETVLAISEHMYQLGFQAGGQIYTQIMASLREYSKIQGGDILKHYYGFICVRHLVHMISLGTVENSKKANAFLTKTPPSTPWTKASEQLSEAALELMFRAVAAEDMVTLFSIMGFVPVNPLVAFKGACDNGLTEEDAWFWIDVLWKSRKSIIFLRSKGLLHGLPVLLFVFYHITQYTNDVPTFQRPWLKIQDLVLRCYLSTTKDSDRQYLRQISQWIQDLVNGPKSPLTLDYQPVDDDDAREVVRAYNTLLSPPIPLSLAPVMLLDISITMFRWVYYMLTNPQPRRPALDELVPSATKAAFERLWLEIDRECDGLMVGARRGYTRMYAMDLIWLLSIYHKKSNNLPSQDALLKILFNLEIYSLIGRILMFVTWETGKHH</sequence>
<gene>
    <name evidence="1" type="ORF">RDB_LOCUS86224</name>
</gene>
<name>A0A8H3CV56_9AGAM</name>
<evidence type="ECO:0000313" key="2">
    <source>
        <dbReference type="Proteomes" id="UP000663850"/>
    </source>
</evidence>
<proteinExistence type="predicted"/>
<evidence type="ECO:0000313" key="1">
    <source>
        <dbReference type="EMBL" id="CAE6492329.1"/>
    </source>
</evidence>
<organism evidence="1 2">
    <name type="scientific">Rhizoctonia solani</name>
    <dbReference type="NCBI Taxonomy" id="456999"/>
    <lineage>
        <taxon>Eukaryota</taxon>
        <taxon>Fungi</taxon>
        <taxon>Dikarya</taxon>
        <taxon>Basidiomycota</taxon>
        <taxon>Agaricomycotina</taxon>
        <taxon>Agaricomycetes</taxon>
        <taxon>Cantharellales</taxon>
        <taxon>Ceratobasidiaceae</taxon>
        <taxon>Rhizoctonia</taxon>
    </lineage>
</organism>
<accession>A0A8H3CV56</accession>
<protein>
    <submittedName>
        <fullName evidence="1">Uncharacterized protein</fullName>
    </submittedName>
</protein>
<dbReference type="Proteomes" id="UP000663850">
    <property type="component" value="Unassembled WGS sequence"/>
</dbReference>
<dbReference type="AlphaFoldDB" id="A0A8H3CV56"/>
<dbReference type="EMBL" id="CAJMWZ010004564">
    <property type="protein sequence ID" value="CAE6492329.1"/>
    <property type="molecule type" value="Genomic_DNA"/>
</dbReference>